<keyword evidence="4" id="KW-1185">Reference proteome</keyword>
<gene>
    <name evidence="3" type="ORF">SAMN05444170_6275</name>
</gene>
<dbReference type="EMBL" id="LT670849">
    <property type="protein sequence ID" value="SHN85380.1"/>
    <property type="molecule type" value="Genomic_DNA"/>
</dbReference>
<evidence type="ECO:0000256" key="2">
    <source>
        <dbReference type="SAM" id="SignalP"/>
    </source>
</evidence>
<sequence>MRRLSLIVAAALLGLACEPASAQTTDRTIDEIKAETLARAQTGAYPALGIQPADAAEALGRIKSRDPDEWAAAWSAVADTYMAKAKATADPKEADANFVRAWRLYYFGQWPAPTSQGKQAAYQKAIDAYLQHARYFYPPLEVVHIPYGDKEITGYLRLPANAPRPVPLVLAISGLDSRKETVAETYAAAIPEGIGFFAVDSPGTGQSPRKADETADQIYSRVLDYLATRPEVDKNRILVHGQSFGAYWAAKLAHTEAKRLVGAVTQSPPIHRTFQPDFFRARMYTREYLFDYVPASLFVYGMKSSDELIAFLPKMSLQTQGLLGKPAAPILVVGGTRDTQVPIDDLELLINSGTEPREAWINPIGGHMGRTADTWPDPVIFKKIILPWEVRHLNAKVGAP</sequence>
<dbReference type="InterPro" id="IPR029058">
    <property type="entry name" value="AB_hydrolase_fold"/>
</dbReference>
<reference evidence="4" key="1">
    <citation type="submission" date="2016-11" db="EMBL/GenBank/DDBJ databases">
        <authorList>
            <person name="Varghese N."/>
            <person name="Submissions S."/>
        </authorList>
    </citation>
    <scope>NUCLEOTIDE SEQUENCE [LARGE SCALE GENOMIC DNA]</scope>
    <source>
        <strain evidence="4">GAS401</strain>
    </source>
</reference>
<feature type="chain" id="PRO_5012771362" description="Alpha/beta fold hydrolase" evidence="2">
    <location>
        <begin position="23"/>
        <end position="400"/>
    </location>
</feature>
<evidence type="ECO:0000313" key="4">
    <source>
        <dbReference type="Proteomes" id="UP000184096"/>
    </source>
</evidence>
<accession>A0A1M7UR03</accession>
<dbReference type="Proteomes" id="UP000184096">
    <property type="component" value="Chromosome I"/>
</dbReference>
<dbReference type="InterPro" id="IPR050261">
    <property type="entry name" value="FrsA_esterase"/>
</dbReference>
<dbReference type="InterPro" id="IPR010520">
    <property type="entry name" value="FrsA-like"/>
</dbReference>
<dbReference type="Gene3D" id="3.40.50.1820">
    <property type="entry name" value="alpha/beta hydrolase"/>
    <property type="match status" value="1"/>
</dbReference>
<keyword evidence="2" id="KW-0732">Signal</keyword>
<name>A0A1M7UR03_9BRAD</name>
<dbReference type="PROSITE" id="PS51257">
    <property type="entry name" value="PROKAR_LIPOPROTEIN"/>
    <property type="match status" value="1"/>
</dbReference>
<evidence type="ECO:0008006" key="5">
    <source>
        <dbReference type="Google" id="ProtNLM"/>
    </source>
</evidence>
<dbReference type="PANTHER" id="PTHR22946:SF12">
    <property type="entry name" value="CONIDIAL PIGMENT BIOSYNTHESIS PROTEIN AYG1 (AFU_ORTHOLOGUE AFUA_2G17550)"/>
    <property type="match status" value="1"/>
</dbReference>
<keyword evidence="1" id="KW-0378">Hydrolase</keyword>
<evidence type="ECO:0000313" key="3">
    <source>
        <dbReference type="EMBL" id="SHN85380.1"/>
    </source>
</evidence>
<dbReference type="AlphaFoldDB" id="A0A1M7UR03"/>
<dbReference type="Pfam" id="PF06500">
    <property type="entry name" value="FrsA-like"/>
    <property type="match status" value="1"/>
</dbReference>
<dbReference type="SUPFAM" id="SSF53474">
    <property type="entry name" value="alpha/beta-Hydrolases"/>
    <property type="match status" value="1"/>
</dbReference>
<dbReference type="PANTHER" id="PTHR22946">
    <property type="entry name" value="DIENELACTONE HYDROLASE DOMAIN-CONTAINING PROTEIN-RELATED"/>
    <property type="match status" value="1"/>
</dbReference>
<feature type="signal peptide" evidence="2">
    <location>
        <begin position="1"/>
        <end position="22"/>
    </location>
</feature>
<evidence type="ECO:0000256" key="1">
    <source>
        <dbReference type="ARBA" id="ARBA00022801"/>
    </source>
</evidence>
<proteinExistence type="predicted"/>
<protein>
    <recommendedName>
        <fullName evidence="5">Alpha/beta fold hydrolase</fullName>
    </recommendedName>
</protein>
<organism evidence="3 4">
    <name type="scientific">Bradyrhizobium erythrophlei</name>
    <dbReference type="NCBI Taxonomy" id="1437360"/>
    <lineage>
        <taxon>Bacteria</taxon>
        <taxon>Pseudomonadati</taxon>
        <taxon>Pseudomonadota</taxon>
        <taxon>Alphaproteobacteria</taxon>
        <taxon>Hyphomicrobiales</taxon>
        <taxon>Nitrobacteraceae</taxon>
        <taxon>Bradyrhizobium</taxon>
    </lineage>
</organism>
<dbReference type="RefSeq" id="WP_072823879.1">
    <property type="nucleotide sequence ID" value="NZ_LT670849.1"/>
</dbReference>
<dbReference type="GO" id="GO:0016787">
    <property type="term" value="F:hydrolase activity"/>
    <property type="evidence" value="ECO:0007669"/>
    <property type="project" value="UniProtKB-KW"/>
</dbReference>
<dbReference type="OrthoDB" id="217645at2"/>